<name>A0ABR1F489_9ASCO</name>
<dbReference type="EMBL" id="JBBJBU010000007">
    <property type="protein sequence ID" value="KAK7204655.1"/>
    <property type="molecule type" value="Genomic_DNA"/>
</dbReference>
<dbReference type="GeneID" id="90039678"/>
<keyword evidence="12" id="KW-1185">Reference proteome</keyword>
<keyword evidence="4 10" id="KW-0812">Transmembrane</keyword>
<dbReference type="InterPro" id="IPR023601">
    <property type="entry name" value="Golgi_SNAP_su1"/>
</dbReference>
<dbReference type="PANTHER" id="PTHR21094:SF2">
    <property type="entry name" value="GOLGI SNAP RECEPTOR COMPLEX MEMBER 1"/>
    <property type="match status" value="1"/>
</dbReference>
<evidence type="ECO:0000256" key="7">
    <source>
        <dbReference type="ARBA" id="ARBA00023034"/>
    </source>
</evidence>
<accession>A0ABR1F489</accession>
<keyword evidence="9" id="KW-0931">ER-Golgi transport</keyword>
<evidence type="ECO:0000256" key="3">
    <source>
        <dbReference type="ARBA" id="ARBA00022448"/>
    </source>
</evidence>
<gene>
    <name evidence="11" type="ORF">BZA70DRAFT_289978</name>
</gene>
<evidence type="ECO:0000256" key="2">
    <source>
        <dbReference type="ARBA" id="ARBA00008473"/>
    </source>
</evidence>
<keyword evidence="7 9" id="KW-0333">Golgi apparatus</keyword>
<proteinExistence type="inferred from homology"/>
<protein>
    <recommendedName>
        <fullName evidence="9">Golgi SNAP receptor complex member 1</fullName>
    </recommendedName>
</protein>
<comment type="caution">
    <text evidence="11">The sequence shown here is derived from an EMBL/GenBank/DDBJ whole genome shotgun (WGS) entry which is preliminary data.</text>
</comment>
<organism evidence="11 12">
    <name type="scientific">Myxozyma melibiosi</name>
    <dbReference type="NCBI Taxonomy" id="54550"/>
    <lineage>
        <taxon>Eukaryota</taxon>
        <taxon>Fungi</taxon>
        <taxon>Dikarya</taxon>
        <taxon>Ascomycota</taxon>
        <taxon>Saccharomycotina</taxon>
        <taxon>Lipomycetes</taxon>
        <taxon>Lipomycetales</taxon>
        <taxon>Lipomycetaceae</taxon>
        <taxon>Myxozyma</taxon>
    </lineage>
</organism>
<keyword evidence="5 9" id="KW-0653">Protein transport</keyword>
<dbReference type="PIRSF" id="PIRSF027109">
    <property type="entry name" value="Golgi_SNARE"/>
    <property type="match status" value="1"/>
</dbReference>
<dbReference type="PANTHER" id="PTHR21094">
    <property type="entry name" value="GOS-28 SNARE- RELATED"/>
    <property type="match status" value="1"/>
</dbReference>
<comment type="similarity">
    <text evidence="2 9">Belongs to the GOSR1 family.</text>
</comment>
<evidence type="ECO:0000313" key="11">
    <source>
        <dbReference type="EMBL" id="KAK7204655.1"/>
    </source>
</evidence>
<evidence type="ECO:0000313" key="12">
    <source>
        <dbReference type="Proteomes" id="UP001498771"/>
    </source>
</evidence>
<comment type="subcellular location">
    <subcellularLocation>
        <location evidence="1">Golgi apparatus membrane</location>
        <topology evidence="1">Single-pass type IV membrane protein</topology>
    </subcellularLocation>
</comment>
<evidence type="ECO:0000256" key="10">
    <source>
        <dbReference type="SAM" id="Phobius"/>
    </source>
</evidence>
<evidence type="ECO:0000256" key="8">
    <source>
        <dbReference type="ARBA" id="ARBA00023136"/>
    </source>
</evidence>
<dbReference type="RefSeq" id="XP_064767688.1">
    <property type="nucleotide sequence ID" value="XM_064914166.1"/>
</dbReference>
<keyword evidence="8 9" id="KW-0472">Membrane</keyword>
<evidence type="ECO:0000256" key="4">
    <source>
        <dbReference type="ARBA" id="ARBA00022692"/>
    </source>
</evidence>
<reference evidence="11 12" key="1">
    <citation type="submission" date="2024-03" db="EMBL/GenBank/DDBJ databases">
        <title>Genome-scale model development and genomic sequencing of the oleaginous clade Lipomyces.</title>
        <authorList>
            <consortium name="Lawrence Berkeley National Laboratory"/>
            <person name="Czajka J.J."/>
            <person name="Han Y."/>
            <person name="Kim J."/>
            <person name="Mondo S.J."/>
            <person name="Hofstad B.A."/>
            <person name="Robles A."/>
            <person name="Haridas S."/>
            <person name="Riley R."/>
            <person name="LaButti K."/>
            <person name="Pangilinan J."/>
            <person name="Andreopoulos W."/>
            <person name="Lipzen A."/>
            <person name="Yan J."/>
            <person name="Wang M."/>
            <person name="Ng V."/>
            <person name="Grigoriev I.V."/>
            <person name="Spatafora J.W."/>
            <person name="Magnuson J.K."/>
            <person name="Baker S.E."/>
            <person name="Pomraning K.R."/>
        </authorList>
    </citation>
    <scope>NUCLEOTIDE SEQUENCE [LARGE SCALE GENOMIC DNA]</scope>
    <source>
        <strain evidence="11 12">Phaff 52-87</strain>
    </source>
</reference>
<evidence type="ECO:0000256" key="1">
    <source>
        <dbReference type="ARBA" id="ARBA00004409"/>
    </source>
</evidence>
<keyword evidence="3 9" id="KW-0813">Transport</keyword>
<comment type="subunit">
    <text evidence="9">Component of several multiprotein Golgi SNARE complexes.</text>
</comment>
<dbReference type="Pfam" id="PF12352">
    <property type="entry name" value="V-SNARE_C"/>
    <property type="match status" value="1"/>
</dbReference>
<feature type="transmembrane region" description="Helical" evidence="10">
    <location>
        <begin position="214"/>
        <end position="231"/>
    </location>
</feature>
<dbReference type="Proteomes" id="UP001498771">
    <property type="component" value="Unassembled WGS sequence"/>
</dbReference>
<evidence type="ECO:0000256" key="9">
    <source>
        <dbReference type="PIRNR" id="PIRNR027109"/>
    </source>
</evidence>
<evidence type="ECO:0000256" key="5">
    <source>
        <dbReference type="ARBA" id="ARBA00022927"/>
    </source>
</evidence>
<comment type="function">
    <text evidence="9">Involved in transport from the ER to the Golgi apparatus as well as in intra-Golgi transport. It belongs to a super-family of proteins called t-SNAREs or soluble NSF (N-ethylmaleimide-sensitive factor) attachment protein receptor.</text>
</comment>
<evidence type="ECO:0000256" key="6">
    <source>
        <dbReference type="ARBA" id="ARBA00022989"/>
    </source>
</evidence>
<sequence>MSDFGSHASFGQLRLQARQLESQTESLFVQYSNVSQNPPLEPTEEETKVVKDLEKILAQREDLLASLTRIHDSEQLASATKLHHLQRHKEILIEHQKQFAHLKSTVNHERQRGNLLSRVRNDIDSFSRSPNSTSSAPVDPRREAEYMLNERSRIERSDNLVDSILSQAYATREEFGRQRQVLMNVQRRVTSTASRIPGINSIISKINTRKKRDSLIIATLISLCILALFFLR</sequence>
<keyword evidence="6 10" id="KW-1133">Transmembrane helix</keyword>